<evidence type="ECO:0000256" key="2">
    <source>
        <dbReference type="ARBA" id="ARBA00005228"/>
    </source>
</evidence>
<dbReference type="PANTHER" id="PTHR42881:SF2">
    <property type="entry name" value="PROLYL ENDOPEPTIDASE"/>
    <property type="match status" value="1"/>
</dbReference>
<dbReference type="STRING" id="400682.A0A1X7UM02"/>
<dbReference type="FunFam" id="3.40.50.1820:FF:000005">
    <property type="entry name" value="Prolyl endopeptidase"/>
    <property type="match status" value="1"/>
</dbReference>
<dbReference type="EC" id="3.4.21.-" evidence="7"/>
<dbReference type="PRINTS" id="PR00862">
    <property type="entry name" value="PROLIGOPTASE"/>
</dbReference>
<dbReference type="PANTHER" id="PTHR42881">
    <property type="entry name" value="PROLYL ENDOPEPTIDASE"/>
    <property type="match status" value="1"/>
</dbReference>
<evidence type="ECO:0000259" key="9">
    <source>
        <dbReference type="Pfam" id="PF02897"/>
    </source>
</evidence>
<comment type="catalytic activity">
    <reaction evidence="1">
        <text>Hydrolysis of Pro-|-Xaa &gt;&gt; Ala-|-Xaa in oligopeptides.</text>
        <dbReference type="EC" id="3.4.21.26"/>
    </reaction>
</comment>
<dbReference type="eggNOG" id="KOG2237">
    <property type="taxonomic scope" value="Eukaryota"/>
</dbReference>
<dbReference type="GO" id="GO:0004252">
    <property type="term" value="F:serine-type endopeptidase activity"/>
    <property type="evidence" value="ECO:0007669"/>
    <property type="project" value="UniProtKB-UniRule"/>
</dbReference>
<dbReference type="Gene3D" id="2.130.10.120">
    <property type="entry name" value="Prolyl oligopeptidase, N-terminal domain"/>
    <property type="match status" value="1"/>
</dbReference>
<reference evidence="11" key="1">
    <citation type="journal article" date="2010" name="Nature">
        <title>The Amphimedon queenslandica genome and the evolution of animal complexity.</title>
        <authorList>
            <person name="Srivastava M."/>
            <person name="Simakov O."/>
            <person name="Chapman J."/>
            <person name="Fahey B."/>
            <person name="Gauthier M.E."/>
            <person name="Mitros T."/>
            <person name="Richards G.S."/>
            <person name="Conaco C."/>
            <person name="Dacre M."/>
            <person name="Hellsten U."/>
            <person name="Larroux C."/>
            <person name="Putnam N.H."/>
            <person name="Stanke M."/>
            <person name="Adamska M."/>
            <person name="Darling A."/>
            <person name="Degnan S.M."/>
            <person name="Oakley T.H."/>
            <person name="Plachetzki D.C."/>
            <person name="Zhai Y."/>
            <person name="Adamski M."/>
            <person name="Calcino A."/>
            <person name="Cummins S.F."/>
            <person name="Goodstein D.M."/>
            <person name="Harris C."/>
            <person name="Jackson D.J."/>
            <person name="Leys S.P."/>
            <person name="Shu S."/>
            <person name="Woodcroft B.J."/>
            <person name="Vervoort M."/>
            <person name="Kosik K.S."/>
            <person name="Manning G."/>
            <person name="Degnan B.M."/>
            <person name="Rokhsar D.S."/>
        </authorList>
    </citation>
    <scope>NUCLEOTIDE SEQUENCE [LARGE SCALE GENOMIC DNA]</scope>
</reference>
<keyword evidence="5 7" id="KW-0378">Hydrolase</keyword>
<organism evidence="10">
    <name type="scientific">Amphimedon queenslandica</name>
    <name type="common">Sponge</name>
    <dbReference type="NCBI Taxonomy" id="400682"/>
    <lineage>
        <taxon>Eukaryota</taxon>
        <taxon>Metazoa</taxon>
        <taxon>Porifera</taxon>
        <taxon>Demospongiae</taxon>
        <taxon>Heteroscleromorpha</taxon>
        <taxon>Haplosclerida</taxon>
        <taxon>Niphatidae</taxon>
        <taxon>Amphimedon</taxon>
    </lineage>
</organism>
<dbReference type="SUPFAM" id="SSF53474">
    <property type="entry name" value="alpha/beta-Hydrolases"/>
    <property type="match status" value="1"/>
</dbReference>
<dbReference type="OrthoDB" id="248387at2759"/>
<evidence type="ECO:0000256" key="1">
    <source>
        <dbReference type="ARBA" id="ARBA00001070"/>
    </source>
</evidence>
<reference evidence="10" key="2">
    <citation type="submission" date="2017-05" db="UniProtKB">
        <authorList>
            <consortium name="EnsemblMetazoa"/>
        </authorList>
    </citation>
    <scope>IDENTIFICATION</scope>
</reference>
<dbReference type="Pfam" id="PF00326">
    <property type="entry name" value="Peptidase_S9"/>
    <property type="match status" value="1"/>
</dbReference>
<dbReference type="InterPro" id="IPR051167">
    <property type="entry name" value="Prolyl_oligopep/macrocyclase"/>
</dbReference>
<evidence type="ECO:0000259" key="8">
    <source>
        <dbReference type="Pfam" id="PF00326"/>
    </source>
</evidence>
<dbReference type="InterPro" id="IPR002470">
    <property type="entry name" value="Peptidase_S9A"/>
</dbReference>
<comment type="similarity">
    <text evidence="2 7">Belongs to the peptidase S9A family.</text>
</comment>
<evidence type="ECO:0000313" key="10">
    <source>
        <dbReference type="EnsemblMetazoa" id="Aqu2.1.28676_001"/>
    </source>
</evidence>
<protein>
    <recommendedName>
        <fullName evidence="3 7">Prolyl endopeptidase</fullName>
        <ecNumber evidence="7">3.4.21.-</ecNumber>
    </recommendedName>
</protein>
<dbReference type="AlphaFoldDB" id="A0A1X7UM02"/>
<evidence type="ECO:0000256" key="4">
    <source>
        <dbReference type="ARBA" id="ARBA00022670"/>
    </source>
</evidence>
<name>A0A1X7UM02_AMPQE</name>
<dbReference type="Proteomes" id="UP000007879">
    <property type="component" value="Unassembled WGS sequence"/>
</dbReference>
<feature type="domain" description="Peptidase S9A N-terminal" evidence="9">
    <location>
        <begin position="14"/>
        <end position="422"/>
    </location>
</feature>
<dbReference type="GO" id="GO:0006508">
    <property type="term" value="P:proteolysis"/>
    <property type="evidence" value="ECO:0007669"/>
    <property type="project" value="UniProtKB-KW"/>
</dbReference>
<dbReference type="PROSITE" id="PS00708">
    <property type="entry name" value="PRO_ENDOPEP_SER"/>
    <property type="match status" value="1"/>
</dbReference>
<dbReference type="InterPro" id="IPR001375">
    <property type="entry name" value="Peptidase_S9_cat"/>
</dbReference>
<keyword evidence="6 7" id="KW-0720">Serine protease</keyword>
<keyword evidence="4 7" id="KW-0645">Protease</keyword>
<dbReference type="EnsemblMetazoa" id="XM_003387402.3">
    <property type="protein sequence ID" value="XP_003387450.1"/>
    <property type="gene ID" value="LOC100640329"/>
</dbReference>
<dbReference type="FunFam" id="2.130.10.120:FF:000001">
    <property type="entry name" value="Prolyl endopeptidase"/>
    <property type="match status" value="1"/>
</dbReference>
<keyword evidence="11" id="KW-1185">Reference proteome</keyword>
<dbReference type="InParanoid" id="A0A1X7UM02"/>
<dbReference type="Gene3D" id="3.40.50.1820">
    <property type="entry name" value="alpha/beta hydrolase"/>
    <property type="match status" value="1"/>
</dbReference>
<dbReference type="InterPro" id="IPR002471">
    <property type="entry name" value="Pept_S9_AS"/>
</dbReference>
<dbReference type="OMA" id="KPTKMRI"/>
<gene>
    <name evidence="10" type="primary">100640329</name>
</gene>
<dbReference type="SUPFAM" id="SSF50993">
    <property type="entry name" value="Peptidase/esterase 'gauge' domain"/>
    <property type="match status" value="1"/>
</dbReference>
<proteinExistence type="inferred from homology"/>
<dbReference type="InterPro" id="IPR023302">
    <property type="entry name" value="Pept_S9A_N"/>
</dbReference>
<dbReference type="Pfam" id="PF02897">
    <property type="entry name" value="Peptidase_S9_N"/>
    <property type="match status" value="1"/>
</dbReference>
<evidence type="ECO:0000256" key="6">
    <source>
        <dbReference type="ARBA" id="ARBA00022825"/>
    </source>
</evidence>
<dbReference type="EnsemblMetazoa" id="Aqu2.1.28676_001">
    <property type="protein sequence ID" value="Aqu2.1.28676_001"/>
    <property type="gene ID" value="Aqu2.1.28676"/>
</dbReference>
<evidence type="ECO:0000256" key="3">
    <source>
        <dbReference type="ARBA" id="ARBA00016310"/>
    </source>
</evidence>
<dbReference type="GO" id="GO:0005829">
    <property type="term" value="C:cytosol"/>
    <property type="evidence" value="ECO:0007669"/>
    <property type="project" value="TreeGrafter"/>
</dbReference>
<sequence length="717" mass="82067">MSHAYKMAAEWQYPKLRRDESVREERAGGVVVSDPYRWLEDPDSEETREFVRAQNAITTPYLKDSPVRDKFHERMSELHNYPKYSCPFKRGSRYFYYYNTGLQNQNVLYVQETIDADPEVFIDPNDWSKDGTISLGQCSFSEDGAYCAYTVSESGSDWTTVRVKDVASKELLKDELKWVKFSSIAWTHDNKGFFYQRFPEPDTKSAGTETSQVLNQKLYYHLLGNDQSDDVLCYEFPDHPDWLNSCELSDEGRYLILYVVRGAEPKNKLYYCDLETVGYKIEGILPMVKLIDDDFESSYDFIANDGTVFTLKTDYQAPKYQLINVDINKPNKSDWRVLVPGGEVDVLEWAAAANDNNLVLCFLRDVKSVLMLYDMYGKVITNFPLDMGSVTGYSGKRNQSEIFYRFMSFLTPGMIYHCDLRNYPLKTEIFREIKVVGFDSSIFETKQVFFPSKDGTKIPMFIVHREGIELDGSHPLLLYGYGGFNISITPYYSTSRVIFMQHLGGIVAIANIRGGGEYGEQWHKEGIFAKRQNAYDDFQSAAEYLIREKYTSSERLVIQGGSNGGLLVCCCANQRPDLFKCVISQVGVLDLLRFHKFTIGHAWVTDYGNPDNDADFQWLHKLSPLHNISVPEGSAQYPAMLLLTADHDDRVVPLHSFKFIAQLHHTMSGIEKQTNPLMIRIEEKAGHGGGKPTAKIIDETADTYSFIARNLNISWKD</sequence>
<accession>A0A1X7UM02</accession>
<evidence type="ECO:0000256" key="7">
    <source>
        <dbReference type="RuleBase" id="RU368024"/>
    </source>
</evidence>
<dbReference type="GO" id="GO:0070012">
    <property type="term" value="F:oligopeptidase activity"/>
    <property type="evidence" value="ECO:0007669"/>
    <property type="project" value="TreeGrafter"/>
</dbReference>
<dbReference type="KEGG" id="aqu:100640329"/>
<evidence type="ECO:0000313" key="11">
    <source>
        <dbReference type="Proteomes" id="UP000007879"/>
    </source>
</evidence>
<dbReference type="InterPro" id="IPR029058">
    <property type="entry name" value="AB_hydrolase_fold"/>
</dbReference>
<evidence type="ECO:0000256" key="5">
    <source>
        <dbReference type="ARBA" id="ARBA00022801"/>
    </source>
</evidence>
<feature type="domain" description="Peptidase S9 prolyl oligopeptidase catalytic" evidence="8">
    <location>
        <begin position="493"/>
        <end position="712"/>
    </location>
</feature>